<sequence>MYLPADRTSAIPDVTTSFLLKGNSKDGVGGWSSLIGVVTAICGNILISFALNTQRYAHLRLSRDQEAEDQEKRRAKKRKATNRGYGTQEQIAELRADQNAAPERNGYTLERPEESAETQPLIPKLDSKQAPDSLAETEEEDCNDEENAKSKSYLKSPIWWVGITLMVLGETGNFLAYGFAPASIVSPLGVVALISNCIIAPLLLGEKFRWRDGLGVLIAIGGCVVVVLSASDSNPKLSPDKIWRLVTTWEFETYLGITISLIIVLMAASNKYGHKSILIDLGLVGLFGGYTALSTKGVASLLTYTIWRVVTFPITYLLLAVLIFTAVMQIKYVNRALQNFNSTMVIPTQFVLFTLSVIIGSAILYRDFEREQTEDAIKFVSGCALTFFGVWCITSGRKSNEQDDDDDQGEDDEDAIGLIDEERTMPDVREINGDSTNRQASFAAGSTTGSLSRRYSLPRYHEHTLAAGSLSRTEIRTSDMDAAAESTPSVPLDFDAKPLTDELADVPKGISSAVHTADAAPLYDTASKDSHKKPPMHATTSEPVVPRTPNFSSSLRPTTPMSRTPSTPMGPGATSQARDSPERNAQLLNPNSARKLISRQSFVGLMPGPLTSPLSGSLAAIVADEVRRGLDKSPLGSLKRRKTPSAGQRPSDLNKPGAGSTLKRHSIASGSVDFDSEEAAQLRQATGSPPDGRVRSLSATVSEAVGSGSSQRQKMLGAQEQRRQRSHESAVEEVSASQELDPAHRPR</sequence>
<dbReference type="EMBL" id="KB446540">
    <property type="protein sequence ID" value="EME43559.1"/>
    <property type="molecule type" value="Genomic_DNA"/>
</dbReference>
<keyword evidence="8" id="KW-1185">Reference proteome</keyword>
<evidence type="ECO:0008006" key="9">
    <source>
        <dbReference type="Google" id="ProtNLM"/>
    </source>
</evidence>
<dbReference type="GO" id="GO:0015095">
    <property type="term" value="F:magnesium ion transmembrane transporter activity"/>
    <property type="evidence" value="ECO:0007669"/>
    <property type="project" value="InterPro"/>
</dbReference>
<dbReference type="Proteomes" id="UP000016933">
    <property type="component" value="Unassembled WGS sequence"/>
</dbReference>
<feature type="compositionally biased region" description="Polar residues" evidence="5">
    <location>
        <begin position="433"/>
        <end position="453"/>
    </location>
</feature>
<evidence type="ECO:0000256" key="6">
    <source>
        <dbReference type="SAM" id="Phobius"/>
    </source>
</evidence>
<feature type="transmembrane region" description="Helical" evidence="6">
    <location>
        <begin position="213"/>
        <end position="231"/>
    </location>
</feature>
<evidence type="ECO:0000313" key="7">
    <source>
        <dbReference type="EMBL" id="EME43559.1"/>
    </source>
</evidence>
<dbReference type="InterPro" id="IPR037185">
    <property type="entry name" value="EmrE-like"/>
</dbReference>
<feature type="transmembrane region" description="Helical" evidence="6">
    <location>
        <begin position="251"/>
        <end position="269"/>
    </location>
</feature>
<gene>
    <name evidence="7" type="ORF">DOTSEDRAFT_72808</name>
</gene>
<dbReference type="InterPro" id="IPR008521">
    <property type="entry name" value="Mg_trans_NIPA"/>
</dbReference>
<evidence type="ECO:0000256" key="2">
    <source>
        <dbReference type="ARBA" id="ARBA00022692"/>
    </source>
</evidence>
<protein>
    <recommendedName>
        <fullName evidence="9">DUF803-domain-containing protein</fullName>
    </recommendedName>
</protein>
<comment type="subcellular location">
    <subcellularLocation>
        <location evidence="1">Membrane</location>
        <topology evidence="1">Multi-pass membrane protein</topology>
    </subcellularLocation>
</comment>
<feature type="region of interest" description="Disordered" evidence="5">
    <location>
        <begin position="398"/>
        <end position="454"/>
    </location>
</feature>
<evidence type="ECO:0000256" key="3">
    <source>
        <dbReference type="ARBA" id="ARBA00022989"/>
    </source>
</evidence>
<keyword evidence="3 6" id="KW-1133">Transmembrane helix</keyword>
<keyword evidence="4 6" id="KW-0472">Membrane</keyword>
<feature type="transmembrane region" description="Helical" evidence="6">
    <location>
        <begin position="28"/>
        <end position="51"/>
    </location>
</feature>
<feature type="compositionally biased region" description="Acidic residues" evidence="5">
    <location>
        <begin position="135"/>
        <end position="145"/>
    </location>
</feature>
<dbReference type="GO" id="GO:0016020">
    <property type="term" value="C:membrane"/>
    <property type="evidence" value="ECO:0007669"/>
    <property type="project" value="UniProtKB-SubCell"/>
</dbReference>
<feature type="compositionally biased region" description="Acidic residues" evidence="5">
    <location>
        <begin position="402"/>
        <end position="415"/>
    </location>
</feature>
<feature type="region of interest" description="Disordered" evidence="5">
    <location>
        <begin position="524"/>
        <end position="583"/>
    </location>
</feature>
<feature type="compositionally biased region" description="Low complexity" evidence="5">
    <location>
        <begin position="552"/>
        <end position="569"/>
    </location>
</feature>
<evidence type="ECO:0000256" key="1">
    <source>
        <dbReference type="ARBA" id="ARBA00004141"/>
    </source>
</evidence>
<reference evidence="7 8" key="2">
    <citation type="journal article" date="2012" name="PLoS Pathog.">
        <title>Diverse lifestyles and strategies of plant pathogenesis encoded in the genomes of eighteen Dothideomycetes fungi.</title>
        <authorList>
            <person name="Ohm R.A."/>
            <person name="Feau N."/>
            <person name="Henrissat B."/>
            <person name="Schoch C.L."/>
            <person name="Horwitz B.A."/>
            <person name="Barry K.W."/>
            <person name="Condon B.J."/>
            <person name="Copeland A.C."/>
            <person name="Dhillon B."/>
            <person name="Glaser F."/>
            <person name="Hesse C.N."/>
            <person name="Kosti I."/>
            <person name="LaButti K."/>
            <person name="Lindquist E.A."/>
            <person name="Lucas S."/>
            <person name="Salamov A.A."/>
            <person name="Bradshaw R.E."/>
            <person name="Ciuffetti L."/>
            <person name="Hamelin R.C."/>
            <person name="Kema G.H.J."/>
            <person name="Lawrence C."/>
            <person name="Scott J.A."/>
            <person name="Spatafora J.W."/>
            <person name="Turgeon B.G."/>
            <person name="de Wit P.J.G.M."/>
            <person name="Zhong S."/>
            <person name="Goodwin S.B."/>
            <person name="Grigoriev I.V."/>
        </authorList>
    </citation>
    <scope>NUCLEOTIDE SEQUENCE [LARGE SCALE GENOMIC DNA]</scope>
    <source>
        <strain evidence="8">NZE10 / CBS 128990</strain>
    </source>
</reference>
<feature type="compositionally biased region" description="Basic and acidic residues" evidence="5">
    <location>
        <begin position="420"/>
        <end position="432"/>
    </location>
</feature>
<proteinExistence type="predicted"/>
<name>M2Y5N8_DOTSN</name>
<feature type="transmembrane region" description="Helical" evidence="6">
    <location>
        <begin position="305"/>
        <end position="328"/>
    </location>
</feature>
<feature type="region of interest" description="Disordered" evidence="5">
    <location>
        <begin position="632"/>
        <end position="747"/>
    </location>
</feature>
<organism evidence="7 8">
    <name type="scientific">Dothistroma septosporum (strain NZE10 / CBS 128990)</name>
    <name type="common">Red band needle blight fungus</name>
    <name type="synonym">Mycosphaerella pini</name>
    <dbReference type="NCBI Taxonomy" id="675120"/>
    <lineage>
        <taxon>Eukaryota</taxon>
        <taxon>Fungi</taxon>
        <taxon>Dikarya</taxon>
        <taxon>Ascomycota</taxon>
        <taxon>Pezizomycotina</taxon>
        <taxon>Dothideomycetes</taxon>
        <taxon>Dothideomycetidae</taxon>
        <taxon>Mycosphaerellales</taxon>
        <taxon>Mycosphaerellaceae</taxon>
        <taxon>Dothistroma</taxon>
    </lineage>
</organism>
<dbReference type="PANTHER" id="PTHR12570">
    <property type="match status" value="1"/>
</dbReference>
<feature type="transmembrane region" description="Helical" evidence="6">
    <location>
        <begin position="376"/>
        <end position="394"/>
    </location>
</feature>
<reference evidence="8" key="1">
    <citation type="journal article" date="2012" name="PLoS Genet.">
        <title>The genomes of the fungal plant pathogens Cladosporium fulvum and Dothistroma septosporum reveal adaptation to different hosts and lifestyles but also signatures of common ancestry.</title>
        <authorList>
            <person name="de Wit P.J.G.M."/>
            <person name="van der Burgt A."/>
            <person name="Oekmen B."/>
            <person name="Stergiopoulos I."/>
            <person name="Abd-Elsalam K.A."/>
            <person name="Aerts A.L."/>
            <person name="Bahkali A.H."/>
            <person name="Beenen H.G."/>
            <person name="Chettri P."/>
            <person name="Cox M.P."/>
            <person name="Datema E."/>
            <person name="de Vries R.P."/>
            <person name="Dhillon B."/>
            <person name="Ganley A.R."/>
            <person name="Griffiths S.A."/>
            <person name="Guo Y."/>
            <person name="Hamelin R.C."/>
            <person name="Henrissat B."/>
            <person name="Kabir M.S."/>
            <person name="Jashni M.K."/>
            <person name="Kema G."/>
            <person name="Klaubauf S."/>
            <person name="Lapidus A."/>
            <person name="Levasseur A."/>
            <person name="Lindquist E."/>
            <person name="Mehrabi R."/>
            <person name="Ohm R.A."/>
            <person name="Owen T.J."/>
            <person name="Salamov A."/>
            <person name="Schwelm A."/>
            <person name="Schijlen E."/>
            <person name="Sun H."/>
            <person name="van den Burg H.A."/>
            <person name="van Ham R.C.H.J."/>
            <person name="Zhang S."/>
            <person name="Goodwin S.B."/>
            <person name="Grigoriev I.V."/>
            <person name="Collemare J."/>
            <person name="Bradshaw R.E."/>
        </authorList>
    </citation>
    <scope>NUCLEOTIDE SEQUENCE [LARGE SCALE GENOMIC DNA]</scope>
    <source>
        <strain evidence="8">NZE10 / CBS 128990</strain>
    </source>
</reference>
<feature type="compositionally biased region" description="Basic and acidic residues" evidence="5">
    <location>
        <begin position="720"/>
        <end position="730"/>
    </location>
</feature>
<dbReference type="Pfam" id="PF05653">
    <property type="entry name" value="Mg_trans_NIPA"/>
    <property type="match status" value="1"/>
</dbReference>
<feature type="compositionally biased region" description="Polar residues" evidence="5">
    <location>
        <begin position="697"/>
        <end position="713"/>
    </location>
</feature>
<dbReference type="eggNOG" id="KOG2922">
    <property type="taxonomic scope" value="Eukaryota"/>
</dbReference>
<evidence type="ECO:0000256" key="5">
    <source>
        <dbReference type="SAM" id="MobiDB-lite"/>
    </source>
</evidence>
<dbReference type="SUPFAM" id="SSF103481">
    <property type="entry name" value="Multidrug resistance efflux transporter EmrE"/>
    <property type="match status" value="1"/>
</dbReference>
<evidence type="ECO:0000256" key="4">
    <source>
        <dbReference type="ARBA" id="ARBA00023136"/>
    </source>
</evidence>
<dbReference type="HOGENOM" id="CLU_012349_2_1_1"/>
<dbReference type="AlphaFoldDB" id="M2Y5N8"/>
<dbReference type="PANTHER" id="PTHR12570:SF65">
    <property type="entry name" value="MAGNESIUM TRANSPORTER NIPA9-RELATED"/>
    <property type="match status" value="1"/>
</dbReference>
<dbReference type="OrthoDB" id="165382at2759"/>
<feature type="transmembrane region" description="Helical" evidence="6">
    <location>
        <begin position="158"/>
        <end position="178"/>
    </location>
</feature>
<accession>M2Y5N8</accession>
<evidence type="ECO:0000313" key="8">
    <source>
        <dbReference type="Proteomes" id="UP000016933"/>
    </source>
</evidence>
<feature type="transmembrane region" description="Helical" evidence="6">
    <location>
        <begin position="184"/>
        <end position="204"/>
    </location>
</feature>
<dbReference type="OMA" id="HEIWGAI"/>
<keyword evidence="2 6" id="KW-0812">Transmembrane</keyword>
<feature type="transmembrane region" description="Helical" evidence="6">
    <location>
        <begin position="340"/>
        <end position="364"/>
    </location>
</feature>
<feature type="region of interest" description="Disordered" evidence="5">
    <location>
        <begin position="63"/>
        <end position="148"/>
    </location>
</feature>